<feature type="compositionally biased region" description="Polar residues" evidence="1">
    <location>
        <begin position="722"/>
        <end position="735"/>
    </location>
</feature>
<feature type="compositionally biased region" description="Basic and acidic residues" evidence="1">
    <location>
        <begin position="1"/>
        <end position="11"/>
    </location>
</feature>
<reference evidence="4" key="1">
    <citation type="submission" date="2024-06" db="EMBL/GenBank/DDBJ databases">
        <authorList>
            <person name="Ryan C."/>
        </authorList>
    </citation>
    <scope>NUCLEOTIDE SEQUENCE [LARGE SCALE GENOMIC DNA]</scope>
</reference>
<gene>
    <name evidence="3" type="ORF">URODEC1_LOCUS61948</name>
</gene>
<dbReference type="PANTHER" id="PTHR33115:SF25">
    <property type="entry name" value="CONDENSIN COMPLEX SUBUNIT 1 C-TERMINAL DOMAIN-CONTAINING PROTEIN"/>
    <property type="match status" value="1"/>
</dbReference>
<evidence type="ECO:0000313" key="3">
    <source>
        <dbReference type="EMBL" id="CAL4994490.1"/>
    </source>
</evidence>
<keyword evidence="2" id="KW-1133">Transmembrane helix</keyword>
<dbReference type="Gene3D" id="1.25.10.10">
    <property type="entry name" value="Leucine-rich Repeat Variant"/>
    <property type="match status" value="1"/>
</dbReference>
<feature type="region of interest" description="Disordered" evidence="1">
    <location>
        <begin position="682"/>
        <end position="769"/>
    </location>
</feature>
<accession>A0ABC9B4R8</accession>
<evidence type="ECO:0000256" key="1">
    <source>
        <dbReference type="SAM" id="MobiDB-lite"/>
    </source>
</evidence>
<name>A0ABC9B4R8_9POAL</name>
<feature type="transmembrane region" description="Helical" evidence="2">
    <location>
        <begin position="42"/>
        <end position="67"/>
    </location>
</feature>
<keyword evidence="4" id="KW-1185">Reference proteome</keyword>
<keyword evidence="2" id="KW-0472">Membrane</keyword>
<protein>
    <submittedName>
        <fullName evidence="3">Uncharacterized protein</fullName>
    </submittedName>
</protein>
<dbReference type="InterPro" id="IPR016024">
    <property type="entry name" value="ARM-type_fold"/>
</dbReference>
<dbReference type="AlphaFoldDB" id="A0ABC9B4R8"/>
<feature type="transmembrane region" description="Helical" evidence="2">
    <location>
        <begin position="127"/>
        <end position="146"/>
    </location>
</feature>
<feature type="compositionally biased region" description="Basic and acidic residues" evidence="1">
    <location>
        <begin position="704"/>
        <end position="720"/>
    </location>
</feature>
<sequence>MAGGVGEERRNGGGSGRLKRRRPAEPRELDMLFSRYVLLRTYLLKAVTGFGYLALTWSTVVLLGGFVTSLQEQDFWCITVISMMQAARIFSDLADQLLPKFFNLVTRLIRHNRDVLRYEMWRAASSTLAQVTILLYGGLLMLFLGICYVPSLLYMHGGAIACIALAMWRIAQRDYGADPHDNSKANLTPALDMFYSLILLQGVLYLIWLHVDSSSVDHLVSLRCLCRLPNTEWCRLALVEYLVDTRARCWRDLSSIRGRRLVDYAVDLLDSRSWEDNLSGVRMLDAFIRQGTADVRSLLLSSRSKVQKLIDTLGCRHGPQAGGSREMRELAGHVLAHLTGDIHLAHFPGAIQCISSLLQDETTTTTACYWDGSQQQERPRPQQTKLASQRQAILLRLEKREQRHVKREQRLEKREQLGGASDNNIAGGCHGSELIVQGLAILESLALDHHNCRDICATPGLVPKIMAPICSSTLIQDFGSSGEWESIVNGSFRVLHRLTSATGETSRTLRLEIASNKQAVRNLEMILDQGNGANQELKIQAMKILTELALDSSIKIPDKTKEKFIKKQLQIFLTNEAEQEPTSLTNPLKLTAGRTLVLTSTNSQTNSDFIMRAYHGNLLDSLTGLLDSKKNIMYRTIAAEILENFCTHCDWNKHKQIVIESLLPKVFTQILSIKSDRPEIKISDEKENKPQAKRWTFFKKRHNRGNEENLKNSAPGKDEENPQNIALRTNEQNQGCAPGDRNMIQEISSSGDQKKSSDPQNEEQTASTKELQEALLSLAQAICGKLINAGDAVQVNVGGDIFVAKLKTIIDDNFKPTADSLRIVKLCGSIAASMMQCQAYAELFRNKEFVQSLSKASKIMYSLESCMMFAGTDFRLKKTIRPLLSKIVSELEQKARQSV</sequence>
<evidence type="ECO:0000256" key="2">
    <source>
        <dbReference type="SAM" id="Phobius"/>
    </source>
</evidence>
<dbReference type="SUPFAM" id="SSF48371">
    <property type="entry name" value="ARM repeat"/>
    <property type="match status" value="1"/>
</dbReference>
<dbReference type="InterPro" id="IPR011989">
    <property type="entry name" value="ARM-like"/>
</dbReference>
<dbReference type="PANTHER" id="PTHR33115">
    <property type="entry name" value="ARM REPEAT SUPERFAMILY PROTEIN"/>
    <property type="match status" value="1"/>
</dbReference>
<feature type="compositionally biased region" description="Polar residues" evidence="1">
    <location>
        <begin position="758"/>
        <end position="769"/>
    </location>
</feature>
<keyword evidence="2" id="KW-0812">Transmembrane</keyword>
<dbReference type="EMBL" id="OZ075134">
    <property type="protein sequence ID" value="CAL4994490.1"/>
    <property type="molecule type" value="Genomic_DNA"/>
</dbReference>
<feature type="region of interest" description="Disordered" evidence="1">
    <location>
        <begin position="1"/>
        <end position="22"/>
    </location>
</feature>
<organism evidence="3 4">
    <name type="scientific">Urochloa decumbens</name>
    <dbReference type="NCBI Taxonomy" id="240449"/>
    <lineage>
        <taxon>Eukaryota</taxon>
        <taxon>Viridiplantae</taxon>
        <taxon>Streptophyta</taxon>
        <taxon>Embryophyta</taxon>
        <taxon>Tracheophyta</taxon>
        <taxon>Spermatophyta</taxon>
        <taxon>Magnoliopsida</taxon>
        <taxon>Liliopsida</taxon>
        <taxon>Poales</taxon>
        <taxon>Poaceae</taxon>
        <taxon>PACMAD clade</taxon>
        <taxon>Panicoideae</taxon>
        <taxon>Panicodae</taxon>
        <taxon>Paniceae</taxon>
        <taxon>Melinidinae</taxon>
        <taxon>Urochloa</taxon>
    </lineage>
</organism>
<reference evidence="3 4" key="2">
    <citation type="submission" date="2024-10" db="EMBL/GenBank/DDBJ databases">
        <authorList>
            <person name="Ryan C."/>
        </authorList>
    </citation>
    <scope>NUCLEOTIDE SEQUENCE [LARGE SCALE GENOMIC DNA]</scope>
</reference>
<dbReference type="Proteomes" id="UP001497457">
    <property type="component" value="Chromosome 24b"/>
</dbReference>
<proteinExistence type="predicted"/>
<evidence type="ECO:0000313" key="4">
    <source>
        <dbReference type="Proteomes" id="UP001497457"/>
    </source>
</evidence>